<sequence length="161" mass="18672">MKKFEIEFKWALYFTAFNMLWLSLEKFLGWHDELIQMHIMYSLLIIFPQALFYYLALREKKFKYYKGKINWQQAFLSGGILSVIIAGLSPATIYYMNTFLSPEFIDLAIERYVISGGKEASAKNFHSLEAYIKNAILFNVSIGIVISGIVALLIKTKETEK</sequence>
<gene>
    <name evidence="2" type="ORF">GCM10010832_14000</name>
</gene>
<evidence type="ECO:0000313" key="3">
    <source>
        <dbReference type="Proteomes" id="UP000599179"/>
    </source>
</evidence>
<name>A0ABQ1SH28_9FLAO</name>
<feature type="transmembrane region" description="Helical" evidence="1">
    <location>
        <begin position="135"/>
        <end position="154"/>
    </location>
</feature>
<feature type="transmembrane region" description="Helical" evidence="1">
    <location>
        <begin position="35"/>
        <end position="55"/>
    </location>
</feature>
<dbReference type="InterPro" id="IPR025250">
    <property type="entry name" value="DUF4199"/>
</dbReference>
<evidence type="ECO:0000256" key="1">
    <source>
        <dbReference type="SAM" id="Phobius"/>
    </source>
</evidence>
<dbReference type="Proteomes" id="UP000599179">
    <property type="component" value="Unassembled WGS sequence"/>
</dbReference>
<dbReference type="RefSeq" id="WP_188458391.1">
    <property type="nucleotide sequence ID" value="NZ_BMGM01000005.1"/>
</dbReference>
<keyword evidence="1" id="KW-0812">Transmembrane</keyword>
<dbReference type="Pfam" id="PF13858">
    <property type="entry name" value="DUF4199"/>
    <property type="match status" value="1"/>
</dbReference>
<keyword evidence="1" id="KW-1133">Transmembrane helix</keyword>
<organism evidence="2 3">
    <name type="scientific">Psychroflexus planctonicus</name>
    <dbReference type="NCBI Taxonomy" id="1526575"/>
    <lineage>
        <taxon>Bacteria</taxon>
        <taxon>Pseudomonadati</taxon>
        <taxon>Bacteroidota</taxon>
        <taxon>Flavobacteriia</taxon>
        <taxon>Flavobacteriales</taxon>
        <taxon>Flavobacteriaceae</taxon>
        <taxon>Psychroflexus</taxon>
    </lineage>
</organism>
<accession>A0ABQ1SH28</accession>
<proteinExistence type="predicted"/>
<keyword evidence="1" id="KW-0472">Membrane</keyword>
<dbReference type="EMBL" id="BMGM01000005">
    <property type="protein sequence ID" value="GGE35021.1"/>
    <property type="molecule type" value="Genomic_DNA"/>
</dbReference>
<feature type="transmembrane region" description="Helical" evidence="1">
    <location>
        <begin position="12"/>
        <end position="29"/>
    </location>
</feature>
<evidence type="ECO:0000313" key="2">
    <source>
        <dbReference type="EMBL" id="GGE35021.1"/>
    </source>
</evidence>
<evidence type="ECO:0008006" key="4">
    <source>
        <dbReference type="Google" id="ProtNLM"/>
    </source>
</evidence>
<protein>
    <recommendedName>
        <fullName evidence="4">DUF4199 domain-containing protein</fullName>
    </recommendedName>
</protein>
<comment type="caution">
    <text evidence="2">The sequence shown here is derived from an EMBL/GenBank/DDBJ whole genome shotgun (WGS) entry which is preliminary data.</text>
</comment>
<reference evidence="3" key="1">
    <citation type="journal article" date="2019" name="Int. J. Syst. Evol. Microbiol.">
        <title>The Global Catalogue of Microorganisms (GCM) 10K type strain sequencing project: providing services to taxonomists for standard genome sequencing and annotation.</title>
        <authorList>
            <consortium name="The Broad Institute Genomics Platform"/>
            <consortium name="The Broad Institute Genome Sequencing Center for Infectious Disease"/>
            <person name="Wu L."/>
            <person name="Ma J."/>
        </authorList>
    </citation>
    <scope>NUCLEOTIDE SEQUENCE [LARGE SCALE GENOMIC DNA]</scope>
    <source>
        <strain evidence="3">CGMCC 1.12931</strain>
    </source>
</reference>
<keyword evidence="3" id="KW-1185">Reference proteome</keyword>
<feature type="transmembrane region" description="Helical" evidence="1">
    <location>
        <begin position="75"/>
        <end position="96"/>
    </location>
</feature>